<dbReference type="SUPFAM" id="SSF47413">
    <property type="entry name" value="lambda repressor-like DNA-binding domains"/>
    <property type="match status" value="1"/>
</dbReference>
<evidence type="ECO:0000313" key="2">
    <source>
        <dbReference type="EMBL" id="RCJ09385.1"/>
    </source>
</evidence>
<reference evidence="2 3" key="1">
    <citation type="submission" date="2018-04" db="EMBL/GenBank/DDBJ databases">
        <title>Cupriavidus necator CR12 genome sequencing and assembly.</title>
        <authorList>
            <person name="Ben Fekih I."/>
            <person name="Mazhar H.S."/>
            <person name="Bello S.K."/>
            <person name="Rensing C."/>
        </authorList>
    </citation>
    <scope>NUCLEOTIDE SEQUENCE [LARGE SCALE GENOMIC DNA]</scope>
    <source>
        <strain evidence="2 3">CR12</strain>
    </source>
</reference>
<dbReference type="PROSITE" id="PS50943">
    <property type="entry name" value="HTH_CROC1"/>
    <property type="match status" value="1"/>
</dbReference>
<dbReference type="AlphaFoldDB" id="A0A367PR43"/>
<protein>
    <recommendedName>
        <fullName evidence="1">HTH cro/C1-type domain-containing protein</fullName>
    </recommendedName>
</protein>
<accession>A0A367PR43</accession>
<evidence type="ECO:0000259" key="1">
    <source>
        <dbReference type="PROSITE" id="PS50943"/>
    </source>
</evidence>
<dbReference type="CDD" id="cd00093">
    <property type="entry name" value="HTH_XRE"/>
    <property type="match status" value="1"/>
</dbReference>
<comment type="caution">
    <text evidence="2">The sequence shown here is derived from an EMBL/GenBank/DDBJ whole genome shotgun (WGS) entry which is preliminary data.</text>
</comment>
<dbReference type="InterPro" id="IPR001387">
    <property type="entry name" value="Cro/C1-type_HTH"/>
</dbReference>
<organism evidence="2 3">
    <name type="scientific">Cupriavidus necator</name>
    <name type="common">Alcaligenes eutrophus</name>
    <name type="synonym">Ralstonia eutropha</name>
    <dbReference type="NCBI Taxonomy" id="106590"/>
    <lineage>
        <taxon>Bacteria</taxon>
        <taxon>Pseudomonadati</taxon>
        <taxon>Pseudomonadota</taxon>
        <taxon>Betaproteobacteria</taxon>
        <taxon>Burkholderiales</taxon>
        <taxon>Burkholderiaceae</taxon>
        <taxon>Cupriavidus</taxon>
    </lineage>
</organism>
<dbReference type="Gene3D" id="1.10.260.40">
    <property type="entry name" value="lambda repressor-like DNA-binding domains"/>
    <property type="match status" value="1"/>
</dbReference>
<feature type="domain" description="HTH cro/C1-type" evidence="1">
    <location>
        <begin position="28"/>
        <end position="81"/>
    </location>
</feature>
<dbReference type="InterPro" id="IPR010982">
    <property type="entry name" value="Lambda_DNA-bd_dom_sf"/>
</dbReference>
<evidence type="ECO:0000313" key="3">
    <source>
        <dbReference type="Proteomes" id="UP000253501"/>
    </source>
</evidence>
<name>A0A367PR43_CUPNE</name>
<dbReference type="GO" id="GO:0003677">
    <property type="term" value="F:DNA binding"/>
    <property type="evidence" value="ECO:0007669"/>
    <property type="project" value="InterPro"/>
</dbReference>
<dbReference type="Pfam" id="PF13560">
    <property type="entry name" value="HTH_31"/>
    <property type="match status" value="1"/>
</dbReference>
<dbReference type="EMBL" id="QDHA01000013">
    <property type="protein sequence ID" value="RCJ09385.1"/>
    <property type="molecule type" value="Genomic_DNA"/>
</dbReference>
<proteinExistence type="predicted"/>
<dbReference type="Proteomes" id="UP000253501">
    <property type="component" value="Unassembled WGS sequence"/>
</dbReference>
<sequence length="117" mass="12873">MADIMKRDESPLLPLSRFTEAEQLGARITQLRQGLRLRQADVAARAGVSRGTAILIEKGDPGRTLTQILRYVHALAPEVTLQALLAGDVPALIALHARKLPQRIRSASKAELRELDF</sequence>
<gene>
    <name evidence="2" type="ORF">DDK22_05930</name>
</gene>